<dbReference type="Proteomes" id="UP000799771">
    <property type="component" value="Unassembled WGS sequence"/>
</dbReference>
<dbReference type="EMBL" id="ML977497">
    <property type="protein sequence ID" value="KAF2134946.1"/>
    <property type="molecule type" value="Genomic_DNA"/>
</dbReference>
<keyword evidence="2" id="KW-1185">Reference proteome</keyword>
<evidence type="ECO:0000313" key="1">
    <source>
        <dbReference type="EMBL" id="KAF2134946.1"/>
    </source>
</evidence>
<dbReference type="RefSeq" id="XP_033529333.1">
    <property type="nucleotide sequence ID" value="XM_033662043.1"/>
</dbReference>
<dbReference type="AlphaFoldDB" id="A0A6A6ATN5"/>
<dbReference type="GeneID" id="54402475"/>
<organism evidence="1 2">
    <name type="scientific">Dothidotthia symphoricarpi CBS 119687</name>
    <dbReference type="NCBI Taxonomy" id="1392245"/>
    <lineage>
        <taxon>Eukaryota</taxon>
        <taxon>Fungi</taxon>
        <taxon>Dikarya</taxon>
        <taxon>Ascomycota</taxon>
        <taxon>Pezizomycotina</taxon>
        <taxon>Dothideomycetes</taxon>
        <taxon>Pleosporomycetidae</taxon>
        <taxon>Pleosporales</taxon>
        <taxon>Dothidotthiaceae</taxon>
        <taxon>Dothidotthia</taxon>
    </lineage>
</organism>
<gene>
    <name evidence="1" type="ORF">P153DRAFT_13091</name>
</gene>
<accession>A0A6A6ATN5</accession>
<sequence length="97" mass="11379">MAKLGVLLWRISDWRFWISAGFVLLGLCSSLRESFSFQTFYACCISIALQFGVWETFKRRITCRYPIPSLWPREERCTSSLAVCYFTFSFLDTYLSS</sequence>
<proteinExistence type="predicted"/>
<protein>
    <submittedName>
        <fullName evidence="1">Uncharacterized protein</fullName>
    </submittedName>
</protein>
<evidence type="ECO:0000313" key="2">
    <source>
        <dbReference type="Proteomes" id="UP000799771"/>
    </source>
</evidence>
<reference evidence="1" key="1">
    <citation type="journal article" date="2020" name="Stud. Mycol.">
        <title>101 Dothideomycetes genomes: a test case for predicting lifestyles and emergence of pathogens.</title>
        <authorList>
            <person name="Haridas S."/>
            <person name="Albert R."/>
            <person name="Binder M."/>
            <person name="Bloem J."/>
            <person name="Labutti K."/>
            <person name="Salamov A."/>
            <person name="Andreopoulos B."/>
            <person name="Baker S."/>
            <person name="Barry K."/>
            <person name="Bills G."/>
            <person name="Bluhm B."/>
            <person name="Cannon C."/>
            <person name="Castanera R."/>
            <person name="Culley D."/>
            <person name="Daum C."/>
            <person name="Ezra D."/>
            <person name="Gonzalez J."/>
            <person name="Henrissat B."/>
            <person name="Kuo A."/>
            <person name="Liang C."/>
            <person name="Lipzen A."/>
            <person name="Lutzoni F."/>
            <person name="Magnuson J."/>
            <person name="Mondo S."/>
            <person name="Nolan M."/>
            <person name="Ohm R."/>
            <person name="Pangilinan J."/>
            <person name="Park H.-J."/>
            <person name="Ramirez L."/>
            <person name="Alfaro M."/>
            <person name="Sun H."/>
            <person name="Tritt A."/>
            <person name="Yoshinaga Y."/>
            <person name="Zwiers L.-H."/>
            <person name="Turgeon B."/>
            <person name="Goodwin S."/>
            <person name="Spatafora J."/>
            <person name="Crous P."/>
            <person name="Grigoriev I."/>
        </authorList>
    </citation>
    <scope>NUCLEOTIDE SEQUENCE</scope>
    <source>
        <strain evidence="1">CBS 119687</strain>
    </source>
</reference>
<name>A0A6A6ATN5_9PLEO</name>